<evidence type="ECO:0000256" key="11">
    <source>
        <dbReference type="ARBA" id="ARBA00048179"/>
    </source>
</evidence>
<name>A0A509EA84_9HYPH</name>
<evidence type="ECO:0000256" key="3">
    <source>
        <dbReference type="ARBA" id="ARBA00009406"/>
    </source>
</evidence>
<evidence type="ECO:0000256" key="7">
    <source>
        <dbReference type="ARBA" id="ARBA00022898"/>
    </source>
</evidence>
<feature type="domain" description="SsuA/THI5-like" evidence="13">
    <location>
        <begin position="39"/>
        <end position="254"/>
    </location>
</feature>
<reference evidence="14 15" key="1">
    <citation type="submission" date="2019-06" db="EMBL/GenBank/DDBJ databases">
        <authorList>
            <person name="Rodrigo-Torres L."/>
            <person name="Arahal R. D."/>
            <person name="Lucena T."/>
        </authorList>
    </citation>
    <scope>NUCLEOTIDE SEQUENCE [LARGE SCALE GENOMIC DNA]</scope>
    <source>
        <strain evidence="14 15">SB0023/3</strain>
    </source>
</reference>
<dbReference type="InterPro" id="IPR027939">
    <property type="entry name" value="NMT1/THI5"/>
</dbReference>
<keyword evidence="9" id="KW-0408">Iron</keyword>
<evidence type="ECO:0000313" key="14">
    <source>
        <dbReference type="EMBL" id="VUD71186.1"/>
    </source>
</evidence>
<evidence type="ECO:0000256" key="10">
    <source>
        <dbReference type="ARBA" id="ARBA00033171"/>
    </source>
</evidence>
<dbReference type="Pfam" id="PF09084">
    <property type="entry name" value="NMT1"/>
    <property type="match status" value="1"/>
</dbReference>
<dbReference type="RefSeq" id="WP_185156803.1">
    <property type="nucleotide sequence ID" value="NZ_CABFPH010000018.1"/>
</dbReference>
<organism evidence="14 15">
    <name type="scientific">Methylobacterium symbioticum</name>
    <dbReference type="NCBI Taxonomy" id="2584084"/>
    <lineage>
        <taxon>Bacteria</taxon>
        <taxon>Pseudomonadati</taxon>
        <taxon>Pseudomonadota</taxon>
        <taxon>Alphaproteobacteria</taxon>
        <taxon>Hyphomicrobiales</taxon>
        <taxon>Methylobacteriaceae</taxon>
        <taxon>Methylobacterium</taxon>
    </lineage>
</organism>
<dbReference type="GO" id="GO:0009228">
    <property type="term" value="P:thiamine biosynthetic process"/>
    <property type="evidence" value="ECO:0007669"/>
    <property type="project" value="UniProtKB-KW"/>
</dbReference>
<comment type="similarity">
    <text evidence="3">Belongs to the NMT1/THI5 family.</text>
</comment>
<evidence type="ECO:0000313" key="15">
    <source>
        <dbReference type="Proteomes" id="UP000410984"/>
    </source>
</evidence>
<dbReference type="InterPro" id="IPR015168">
    <property type="entry name" value="SsuA/THI5"/>
</dbReference>
<evidence type="ECO:0000256" key="9">
    <source>
        <dbReference type="ARBA" id="ARBA00023004"/>
    </source>
</evidence>
<keyword evidence="7" id="KW-0663">Pyridoxal phosphate</keyword>
<dbReference type="EMBL" id="CABFPH010000018">
    <property type="protein sequence ID" value="VUD71186.1"/>
    <property type="molecule type" value="Genomic_DNA"/>
</dbReference>
<proteinExistence type="inferred from homology"/>
<sequence length="338" mass="37129">MLRRFLAAVLASAILTASVPAARAETKLRFALDWIPGSTHAAFLIAQQKGYYKAEGLDVTIDPGKGSTEVVRQLAAGLYDMGFPDINVLMEFNARNPDQAFRAVMSGYEQAPAAIVFLRKSGISEPAQLAGRKLGSAPHDSTFKLFPVFAKRNGFDPDSVKVQSIEPSLREVLLARGDVDAVPGQVFNSYIALKAKGVKAEDIQYFMYSDHGLSLYANSIAVSRRFAEQHPEAVRAFLRASVKGLRDLVRDPEEGVRAALTFQPLLNAEVERERLAIAMKCCLVTERVLKDGWGVLDEDRLAKGIALIVQSYGLPRSPAVAEVYDPSFLPSRDERMVR</sequence>
<evidence type="ECO:0000256" key="8">
    <source>
        <dbReference type="ARBA" id="ARBA00022977"/>
    </source>
</evidence>
<keyword evidence="6" id="KW-0479">Metal-binding</keyword>
<keyword evidence="5" id="KW-0808">Transferase</keyword>
<evidence type="ECO:0000256" key="4">
    <source>
        <dbReference type="ARBA" id="ARBA00011738"/>
    </source>
</evidence>
<comment type="catalytic activity">
    <reaction evidence="11">
        <text>N(6)-(pyridoxal phosphate)-L-lysyl-[4-amino-5-hydroxymethyl-2-methylpyrimidine phosphate synthase] + L-histidyl-[4-amino-5-hydroxymethyl-2-methylpyrimidine phosphate synthase] + 2 Fe(3+) + 4 H2O = L-lysyl-[4-amino-5-hydroxymethyl-2-methylpyrimidine phosphate synthase] + (2S)-2-amino-5-hydroxy-4-oxopentanoyl-[4-amino-5-hydroxymethyl-2-methylpyrimidine phosphate synthase] + 4-amino-2-methyl-5-(phosphooxymethyl)pyrimidine + 3-oxopropanoate + 2 Fe(2+) + 2 H(+)</text>
        <dbReference type="Rhea" id="RHEA:65756"/>
        <dbReference type="Rhea" id="RHEA-COMP:16892"/>
        <dbReference type="Rhea" id="RHEA-COMP:16893"/>
        <dbReference type="Rhea" id="RHEA-COMP:16894"/>
        <dbReference type="Rhea" id="RHEA-COMP:16895"/>
        <dbReference type="ChEBI" id="CHEBI:15377"/>
        <dbReference type="ChEBI" id="CHEBI:15378"/>
        <dbReference type="ChEBI" id="CHEBI:29033"/>
        <dbReference type="ChEBI" id="CHEBI:29034"/>
        <dbReference type="ChEBI" id="CHEBI:29969"/>
        <dbReference type="ChEBI" id="CHEBI:29979"/>
        <dbReference type="ChEBI" id="CHEBI:33190"/>
        <dbReference type="ChEBI" id="CHEBI:58354"/>
        <dbReference type="ChEBI" id="CHEBI:143915"/>
        <dbReference type="ChEBI" id="CHEBI:157692"/>
    </reaction>
    <physiologicalReaction direction="left-to-right" evidence="11">
        <dbReference type="Rhea" id="RHEA:65757"/>
    </physiologicalReaction>
</comment>
<dbReference type="PANTHER" id="PTHR31528:SF1">
    <property type="entry name" value="4-AMINO-5-HYDROXYMETHYL-2-METHYLPYRIMIDINE PHOSPHATE SYNTHASE THI11-RELATED"/>
    <property type="match status" value="1"/>
</dbReference>
<protein>
    <recommendedName>
        <fullName evidence="10">Thiamine pyrimidine synthase</fullName>
    </recommendedName>
</protein>
<feature type="chain" id="PRO_5021495170" description="Thiamine pyrimidine synthase" evidence="12">
    <location>
        <begin position="22"/>
        <end position="338"/>
    </location>
</feature>
<dbReference type="GO" id="GO:0016740">
    <property type="term" value="F:transferase activity"/>
    <property type="evidence" value="ECO:0007669"/>
    <property type="project" value="UniProtKB-KW"/>
</dbReference>
<dbReference type="PANTHER" id="PTHR31528">
    <property type="entry name" value="4-AMINO-5-HYDROXYMETHYL-2-METHYLPYRIMIDINE PHOSPHATE SYNTHASE THI11-RELATED"/>
    <property type="match status" value="1"/>
</dbReference>
<gene>
    <name evidence="14" type="primary">thiY</name>
    <name evidence="14" type="ORF">MET9862_01763</name>
</gene>
<accession>A0A509EA84</accession>
<keyword evidence="8" id="KW-0784">Thiamine biosynthesis</keyword>
<dbReference type="GO" id="GO:0046872">
    <property type="term" value="F:metal ion binding"/>
    <property type="evidence" value="ECO:0007669"/>
    <property type="project" value="UniProtKB-KW"/>
</dbReference>
<dbReference type="SUPFAM" id="SSF53850">
    <property type="entry name" value="Periplasmic binding protein-like II"/>
    <property type="match status" value="1"/>
</dbReference>
<feature type="signal peptide" evidence="12">
    <location>
        <begin position="1"/>
        <end position="21"/>
    </location>
</feature>
<evidence type="ECO:0000256" key="12">
    <source>
        <dbReference type="SAM" id="SignalP"/>
    </source>
</evidence>
<evidence type="ECO:0000259" key="13">
    <source>
        <dbReference type="Pfam" id="PF09084"/>
    </source>
</evidence>
<dbReference type="Gene3D" id="3.40.190.10">
    <property type="entry name" value="Periplasmic binding protein-like II"/>
    <property type="match status" value="2"/>
</dbReference>
<comment type="pathway">
    <text evidence="2">Cofactor biosynthesis; thiamine diphosphate biosynthesis.</text>
</comment>
<evidence type="ECO:0000256" key="5">
    <source>
        <dbReference type="ARBA" id="ARBA00022679"/>
    </source>
</evidence>
<keyword evidence="12" id="KW-0732">Signal</keyword>
<evidence type="ECO:0000256" key="2">
    <source>
        <dbReference type="ARBA" id="ARBA00004948"/>
    </source>
</evidence>
<evidence type="ECO:0000256" key="6">
    <source>
        <dbReference type="ARBA" id="ARBA00022723"/>
    </source>
</evidence>
<dbReference type="Proteomes" id="UP000410984">
    <property type="component" value="Unassembled WGS sequence"/>
</dbReference>
<dbReference type="AlphaFoldDB" id="A0A509EA84"/>
<keyword evidence="15" id="KW-1185">Reference proteome</keyword>
<comment type="subunit">
    <text evidence="4">Homodimer.</text>
</comment>
<evidence type="ECO:0000256" key="1">
    <source>
        <dbReference type="ARBA" id="ARBA00003469"/>
    </source>
</evidence>
<comment type="function">
    <text evidence="1">Responsible for the formation of the pyrimidine heterocycle in the thiamine biosynthesis pathway. Catalyzes the formation of hydroxymethylpyrimidine phosphate (HMP-P) from histidine and pyridoxal phosphate (PLP). The protein uses PLP and the active site histidine to form HMP-P, generating an inactive enzyme. The enzyme can only undergo a single turnover, which suggests it is a suicide enzyme.</text>
</comment>